<sequence>MEIATALYDTLEEGVDELLEYELFSCALDTPPETSDHPSVEFECSMTIDLSKANKKQRGGEVVRNGHRKVGVKIVVKMGIDKGTLSVEAKNNRAVLGVAKLDYGKTHARQYRPRAPGAL</sequence>
<keyword evidence="2" id="KW-1185">Reference proteome</keyword>
<dbReference type="EMBL" id="JAVRRG010000062">
    <property type="protein sequence ID" value="KAK5092210.1"/>
    <property type="molecule type" value="Genomic_DNA"/>
</dbReference>
<evidence type="ECO:0000313" key="1">
    <source>
        <dbReference type="EMBL" id="KAK5092210.1"/>
    </source>
</evidence>
<accession>A0ABR0K8Y0</accession>
<reference evidence="1 2" key="1">
    <citation type="submission" date="2023-08" db="EMBL/GenBank/DDBJ databases">
        <title>Black Yeasts Isolated from many extreme environments.</title>
        <authorList>
            <person name="Coleine C."/>
            <person name="Stajich J.E."/>
            <person name="Selbmann L."/>
        </authorList>
    </citation>
    <scope>NUCLEOTIDE SEQUENCE [LARGE SCALE GENOMIC DNA]</scope>
    <source>
        <strain evidence="1 2">CCFEE 5885</strain>
    </source>
</reference>
<organism evidence="1 2">
    <name type="scientific">Lithohypha guttulata</name>
    <dbReference type="NCBI Taxonomy" id="1690604"/>
    <lineage>
        <taxon>Eukaryota</taxon>
        <taxon>Fungi</taxon>
        <taxon>Dikarya</taxon>
        <taxon>Ascomycota</taxon>
        <taxon>Pezizomycotina</taxon>
        <taxon>Eurotiomycetes</taxon>
        <taxon>Chaetothyriomycetidae</taxon>
        <taxon>Chaetothyriales</taxon>
        <taxon>Trichomeriaceae</taxon>
        <taxon>Lithohypha</taxon>
    </lineage>
</organism>
<proteinExistence type="predicted"/>
<protein>
    <submittedName>
        <fullName evidence="1">Uncharacterized protein</fullName>
    </submittedName>
</protein>
<comment type="caution">
    <text evidence="1">The sequence shown here is derived from an EMBL/GenBank/DDBJ whole genome shotgun (WGS) entry which is preliminary data.</text>
</comment>
<evidence type="ECO:0000313" key="2">
    <source>
        <dbReference type="Proteomes" id="UP001345013"/>
    </source>
</evidence>
<name>A0ABR0K8Y0_9EURO</name>
<gene>
    <name evidence="1" type="ORF">LTR24_005461</name>
</gene>
<dbReference type="Proteomes" id="UP001345013">
    <property type="component" value="Unassembled WGS sequence"/>
</dbReference>